<evidence type="ECO:0000256" key="1">
    <source>
        <dbReference type="SAM" id="MobiDB-lite"/>
    </source>
</evidence>
<dbReference type="AlphaFoldDB" id="A0A1E4TDS6"/>
<feature type="compositionally biased region" description="Polar residues" evidence="1">
    <location>
        <begin position="451"/>
        <end position="460"/>
    </location>
</feature>
<evidence type="ECO:0000313" key="2">
    <source>
        <dbReference type="EMBL" id="ODV89904.1"/>
    </source>
</evidence>
<feature type="compositionally biased region" description="Basic residues" evidence="1">
    <location>
        <begin position="1"/>
        <end position="11"/>
    </location>
</feature>
<name>A0A1E4TDS6_9ASCO</name>
<feature type="compositionally biased region" description="Polar residues" evidence="1">
    <location>
        <begin position="115"/>
        <end position="127"/>
    </location>
</feature>
<proteinExistence type="predicted"/>
<feature type="compositionally biased region" description="Polar residues" evidence="1">
    <location>
        <begin position="145"/>
        <end position="164"/>
    </location>
</feature>
<feature type="region of interest" description="Disordered" evidence="1">
    <location>
        <begin position="268"/>
        <end position="489"/>
    </location>
</feature>
<feature type="compositionally biased region" description="Low complexity" evidence="1">
    <location>
        <begin position="730"/>
        <end position="758"/>
    </location>
</feature>
<dbReference type="Proteomes" id="UP000095023">
    <property type="component" value="Unassembled WGS sequence"/>
</dbReference>
<feature type="compositionally biased region" description="Polar residues" evidence="1">
    <location>
        <begin position="176"/>
        <end position="204"/>
    </location>
</feature>
<organism evidence="2 3">
    <name type="scientific">Tortispora caseinolytica NRRL Y-17796</name>
    <dbReference type="NCBI Taxonomy" id="767744"/>
    <lineage>
        <taxon>Eukaryota</taxon>
        <taxon>Fungi</taxon>
        <taxon>Dikarya</taxon>
        <taxon>Ascomycota</taxon>
        <taxon>Saccharomycotina</taxon>
        <taxon>Trigonopsidomycetes</taxon>
        <taxon>Trigonopsidales</taxon>
        <taxon>Trigonopsidaceae</taxon>
        <taxon>Tortispora</taxon>
    </lineage>
</organism>
<gene>
    <name evidence="2" type="ORF">CANCADRAFT_43606</name>
</gene>
<feature type="region of interest" description="Disordered" evidence="1">
    <location>
        <begin position="1"/>
        <end position="255"/>
    </location>
</feature>
<feature type="region of interest" description="Disordered" evidence="1">
    <location>
        <begin position="550"/>
        <end position="593"/>
    </location>
</feature>
<feature type="region of interest" description="Disordered" evidence="1">
    <location>
        <begin position="677"/>
        <end position="758"/>
    </location>
</feature>
<protein>
    <submittedName>
        <fullName evidence="2">Uncharacterized protein</fullName>
    </submittedName>
</protein>
<evidence type="ECO:0000313" key="3">
    <source>
        <dbReference type="Proteomes" id="UP000095023"/>
    </source>
</evidence>
<keyword evidence="3" id="KW-1185">Reference proteome</keyword>
<feature type="compositionally biased region" description="Low complexity" evidence="1">
    <location>
        <begin position="62"/>
        <end position="83"/>
    </location>
</feature>
<feature type="compositionally biased region" description="Polar residues" evidence="1">
    <location>
        <begin position="14"/>
        <end position="24"/>
    </location>
</feature>
<feature type="compositionally biased region" description="Polar residues" evidence="1">
    <location>
        <begin position="341"/>
        <end position="352"/>
    </location>
</feature>
<feature type="compositionally biased region" description="Pro residues" evidence="1">
    <location>
        <begin position="100"/>
        <end position="109"/>
    </location>
</feature>
<sequence length="758" mass="82491">MKSLLRFKKHHSPDSTTSNYSHYQRSPAPPPKDLSPASSASSRNRDLPPPPPPEKSASYPNRPSSRSTSASPSPSRAPLQRRPVGSTSPLPSAPHASRPTPSPSPPVKSAPPGRQLNSPQASNNYASSPVIAGGAANVNAPAQAYTPSGSSEKQIAHLNFSSALADSPPSDRNVRSAITRNPSPLSKPSASADRSTNYQPSDYTPYQPDASPLHNSALPPDPLNPNFAHSQFPSKHHDLPANPPPLTNLPSDHEFAYETPASVPLYYSSTASDKRNLRTDTQTSVDGHSNKDQSQNLEQAPEQQQPPSPPIRKSAASPEKVKDNGSFDEFAPYVQYAESLPETNQPGMNNAKTHIAAGAAESIPPNQVDIPPYATPRMRQGPQHYAQQQGPMPGYNRRRQYEDPRLSRIPQSMEYPMDYGYGSPRNAPQQFYRDVPSRSYGPPPPRSMSYNYNLYDSGRQQIPPERGFRMANRPTSQMSYQAPPPQSPMPGADYRRQNSFGGPFTAQQYGDYPPGGGYDPRYRSSSRLSVATAAIPPDGDIDMMSFTAQRNRRASGPSRFAYRGIDADGRPESQMSRGYHDVVSPPPSSKSKRDMLRQVINDPLIGMASDRFHEVDSLNRISQRSAPDIRQSSFMSSGTLSSRGSMISLPSSGHGYRPQSMMPSAYGAEEYGDPRMARKEMYYEGPPGRPQRAPVPAQNVTPESLRPHGKPQEYVPPASAASTKYEEPVRSITGSASASISNSNESNDSVSGGSSRSR</sequence>
<reference evidence="3" key="1">
    <citation type="submission" date="2016-02" db="EMBL/GenBank/DDBJ databases">
        <title>Comparative genomics of biotechnologically important yeasts.</title>
        <authorList>
            <consortium name="DOE Joint Genome Institute"/>
            <person name="Riley R."/>
            <person name="Haridas S."/>
            <person name="Wolfe K.H."/>
            <person name="Lopes M.R."/>
            <person name="Hittinger C.T."/>
            <person name="Goker M."/>
            <person name="Salamov A."/>
            <person name="Wisecaver J."/>
            <person name="Long T.M."/>
            <person name="Aerts A.L."/>
            <person name="Barry K."/>
            <person name="Choi C."/>
            <person name="Clum A."/>
            <person name="Coughlan A.Y."/>
            <person name="Deshpande S."/>
            <person name="Douglass A.P."/>
            <person name="Hanson S.J."/>
            <person name="Klenk H.-P."/>
            <person name="Labutti K."/>
            <person name="Lapidus A."/>
            <person name="Lindquist E."/>
            <person name="Lipzen A."/>
            <person name="Meier-Kolthoff J.P."/>
            <person name="Ohm R.A."/>
            <person name="Otillar R.P."/>
            <person name="Pangilinan J."/>
            <person name="Peng Y."/>
            <person name="Rokas A."/>
            <person name="Rosa C.A."/>
            <person name="Scheuner C."/>
            <person name="Sibirny A.A."/>
            <person name="Slot J.C."/>
            <person name="Stielow J.B."/>
            <person name="Sun H."/>
            <person name="Kurtzman C.P."/>
            <person name="Blackwell M."/>
            <person name="Jeffries T.W."/>
            <person name="Grigoriev I.V."/>
        </authorList>
    </citation>
    <scope>NUCLEOTIDE SEQUENCE [LARGE SCALE GENOMIC DNA]</scope>
    <source>
        <strain evidence="3">NRRL Y-17796</strain>
    </source>
</reference>
<feature type="compositionally biased region" description="Low complexity" evidence="1">
    <location>
        <begin position="293"/>
        <end position="303"/>
    </location>
</feature>
<accession>A0A1E4TDS6</accession>
<dbReference type="EMBL" id="KV453842">
    <property type="protein sequence ID" value="ODV89904.1"/>
    <property type="molecule type" value="Genomic_DNA"/>
</dbReference>